<name>A0A1I8JP59_9PLAT</name>
<dbReference type="PANTHER" id="PTHR19411">
    <property type="entry name" value="PROTEIN BUD31-RELATED"/>
    <property type="match status" value="1"/>
</dbReference>
<dbReference type="InterPro" id="IPR002130">
    <property type="entry name" value="Cyclophilin-type_PPIase_dom"/>
</dbReference>
<protein>
    <recommendedName>
        <fullName evidence="3">Protein BUD31 homolog</fullName>
    </recommendedName>
</protein>
<dbReference type="Gene3D" id="2.40.100.10">
    <property type="entry name" value="Cyclophilin-like"/>
    <property type="match status" value="1"/>
</dbReference>
<dbReference type="PROSITE" id="PS50072">
    <property type="entry name" value="CSA_PPIASE_2"/>
    <property type="match status" value="1"/>
</dbReference>
<comment type="subcellular location">
    <subcellularLocation>
        <location evidence="1">Nucleus</location>
    </subcellularLocation>
</comment>
<evidence type="ECO:0000259" key="6">
    <source>
        <dbReference type="PROSITE" id="PS50072"/>
    </source>
</evidence>
<dbReference type="GO" id="GO:0003755">
    <property type="term" value="F:peptidyl-prolyl cis-trans isomerase activity"/>
    <property type="evidence" value="ECO:0007669"/>
    <property type="project" value="InterPro"/>
</dbReference>
<feature type="region of interest" description="Disordered" evidence="5">
    <location>
        <begin position="258"/>
        <end position="329"/>
    </location>
</feature>
<dbReference type="WBParaSite" id="snap_masked-unitig_25441-processed-gene-0.0-mRNA-1">
    <property type="protein sequence ID" value="snap_masked-unitig_25441-processed-gene-0.0-mRNA-1"/>
    <property type="gene ID" value="snap_masked-unitig_25441-processed-gene-0.0"/>
</dbReference>
<comment type="similarity">
    <text evidence="2">Belongs to the BUD31 (G10) family.</text>
</comment>
<keyword evidence="4" id="KW-0539">Nucleus</keyword>
<evidence type="ECO:0000256" key="2">
    <source>
        <dbReference type="ARBA" id="ARBA00005287"/>
    </source>
</evidence>
<dbReference type="GO" id="GO:0005681">
    <property type="term" value="C:spliceosomal complex"/>
    <property type="evidence" value="ECO:0007669"/>
    <property type="project" value="TreeGrafter"/>
</dbReference>
<organism evidence="7 8">
    <name type="scientific">Macrostomum lignano</name>
    <dbReference type="NCBI Taxonomy" id="282301"/>
    <lineage>
        <taxon>Eukaryota</taxon>
        <taxon>Metazoa</taxon>
        <taxon>Spiralia</taxon>
        <taxon>Lophotrochozoa</taxon>
        <taxon>Platyhelminthes</taxon>
        <taxon>Rhabditophora</taxon>
        <taxon>Macrostomorpha</taxon>
        <taxon>Macrostomida</taxon>
        <taxon>Macrostomidae</taxon>
        <taxon>Macrostomum</taxon>
    </lineage>
</organism>
<reference evidence="8" key="1">
    <citation type="submission" date="2016-11" db="UniProtKB">
        <authorList>
            <consortium name="WormBaseParasite"/>
        </authorList>
    </citation>
    <scope>IDENTIFICATION</scope>
</reference>
<evidence type="ECO:0000256" key="5">
    <source>
        <dbReference type="SAM" id="MobiDB-lite"/>
    </source>
</evidence>
<evidence type="ECO:0000256" key="4">
    <source>
        <dbReference type="ARBA" id="ARBA00023242"/>
    </source>
</evidence>
<dbReference type="PANTHER" id="PTHR19411:SF0">
    <property type="entry name" value="PROTEIN BUD31 HOMOLOG"/>
    <property type="match status" value="1"/>
</dbReference>
<dbReference type="Pfam" id="PF00160">
    <property type="entry name" value="Pro_isomerase"/>
    <property type="match status" value="1"/>
</dbReference>
<dbReference type="PRINTS" id="PR00322">
    <property type="entry name" value="G10"/>
</dbReference>
<dbReference type="SUPFAM" id="SSF50891">
    <property type="entry name" value="Cyclophilin-like"/>
    <property type="match status" value="1"/>
</dbReference>
<feature type="region of interest" description="Disordered" evidence="5">
    <location>
        <begin position="1"/>
        <end position="21"/>
    </location>
</feature>
<dbReference type="AlphaFoldDB" id="A0A1I8JP59"/>
<sequence>MIEPTLEELNKKMREAEREPHEGKRKVEAEWPIFRIHHQRTRYIFDLYHKRKAISRELFDYCIKEKLADASLMAKWKKQGYENLCCLRCIQSRDTNFATSCICRVPKSKLEEGKIVVECDITVDLYCSWSGPPLLRELPETVQTRSGGSDWRPHCAAAAAEAVYAMLGGEKYFDRELRPKMKHLLRRRLPMVNSGSDRHGSQFFITLGDSIDSLDGVHTVFGQVAEGASTFLGQVERGLLRQGPPAAVPGCPHLNHTIAAGRPPFPDPRQDWSFLTGRRSPARSSLARTDRIGDRGTPIDDNGRPDAGRRRPSNPGSGRRKSNRAACWR</sequence>
<evidence type="ECO:0000313" key="8">
    <source>
        <dbReference type="WBParaSite" id="snap_masked-unitig_25441-processed-gene-0.0-mRNA-1"/>
    </source>
</evidence>
<evidence type="ECO:0000256" key="3">
    <source>
        <dbReference type="ARBA" id="ARBA00015122"/>
    </source>
</evidence>
<evidence type="ECO:0000256" key="1">
    <source>
        <dbReference type="ARBA" id="ARBA00004123"/>
    </source>
</evidence>
<dbReference type="GO" id="GO:0000398">
    <property type="term" value="P:mRNA splicing, via spliceosome"/>
    <property type="evidence" value="ECO:0007669"/>
    <property type="project" value="TreeGrafter"/>
</dbReference>
<feature type="compositionally biased region" description="Basic and acidic residues" evidence="5">
    <location>
        <begin position="8"/>
        <end position="21"/>
    </location>
</feature>
<dbReference type="InterPro" id="IPR018230">
    <property type="entry name" value="BUD31/G10-rel_CS"/>
</dbReference>
<proteinExistence type="inferred from homology"/>
<dbReference type="Pfam" id="PF01125">
    <property type="entry name" value="BUD31"/>
    <property type="match status" value="1"/>
</dbReference>
<evidence type="ECO:0000313" key="7">
    <source>
        <dbReference type="Proteomes" id="UP000095280"/>
    </source>
</evidence>
<dbReference type="PROSITE" id="PS00997">
    <property type="entry name" value="G10_1"/>
    <property type="match status" value="1"/>
</dbReference>
<feature type="domain" description="PPIase cyclophilin-type" evidence="6">
    <location>
        <begin position="96"/>
        <end position="249"/>
    </location>
</feature>
<dbReference type="InterPro" id="IPR001748">
    <property type="entry name" value="BUD31"/>
</dbReference>
<dbReference type="Proteomes" id="UP000095280">
    <property type="component" value="Unplaced"/>
</dbReference>
<keyword evidence="7" id="KW-1185">Reference proteome</keyword>
<dbReference type="InterPro" id="IPR029000">
    <property type="entry name" value="Cyclophilin-like_dom_sf"/>
</dbReference>
<feature type="compositionally biased region" description="Basic and acidic residues" evidence="5">
    <location>
        <begin position="288"/>
        <end position="309"/>
    </location>
</feature>
<accession>A0A1I8JP59</accession>